<sequence>MRYLSCRPNPLPPTPCPVRLDRAALSLWPRSPGQVLVATSVISDELKGVTAPLGTPEATATQDGLAAGLIRIQATAISTGARAAVAFDADTHSVIKKPDAQAASPAGALAMGPAAYPVSGAAMSEARTLGAGPVPRDDVEPLSCGDLLDPEAKCISGGTRTYDESQIFNFEIPCLVKRNNPKRQAQQPSANQVEWAVDQAVHGALTLQRPANWHDTGLPAFSPQGLFPKPNLTGGGDIPAQVVLGILAQESNFKQASWHSVNGTAGNVLQADWFGNGASIHRYPSRLNSDCGYGIAQVTSGMRDFDGADMFDSTEAGAIATDYATNIAAGMQILAGKWNQLKALGMEANDGSPQWIENWYLALWGYNSGVYTNPAEPRGLGFFNNPANAQYPPDRQGFLRATFDDAAHPAKWPYQEKVLGWAETPHKTWNWEPSYMVPDFPGATALLNLPTNYGLFCSPSVNNCTPGVANPCPAMNETCRWAGSVAWITGQNETNASREQLRFPVGSPESALVAKYPSGPCMTTPDGTPGTIVIDDLNGREDVYGCGAFPNKDQGKFSLQFGDNLIVNRDDGTFRATPYIAQIDVHQLGAGYNGHVFFTHNYPSSDYFHKVTGRWQLNPGYLPSGDKPGGKRFTVWIHLPNHGAEATVRYTTKPGPNVEGLGPDTCTISQANRTQGKNSWFKLGSWRFWKGGGVEMDNVHPDGGTGDANVAFDAVAFVPVTTPDKGNCNMGQ</sequence>
<protein>
    <recommendedName>
        <fullName evidence="3">Transglycosylase SLT domain-containing protein</fullName>
    </recommendedName>
</protein>
<dbReference type="EMBL" id="BNBE01000002">
    <property type="protein sequence ID" value="GHG05298.1"/>
    <property type="molecule type" value="Genomic_DNA"/>
</dbReference>
<accession>A0A919BPW9</accession>
<dbReference type="InterPro" id="IPR023346">
    <property type="entry name" value="Lysozyme-like_dom_sf"/>
</dbReference>
<dbReference type="Gene3D" id="1.10.530.10">
    <property type="match status" value="1"/>
</dbReference>
<comment type="caution">
    <text evidence="1">The sequence shown here is derived from an EMBL/GenBank/DDBJ whole genome shotgun (WGS) entry which is preliminary data.</text>
</comment>
<gene>
    <name evidence="1" type="ORF">GCM10017667_40130</name>
</gene>
<name>A0A919BPW9_STRFL</name>
<reference evidence="1" key="2">
    <citation type="submission" date="2020-09" db="EMBL/GenBank/DDBJ databases">
        <authorList>
            <person name="Sun Q."/>
            <person name="Ohkuma M."/>
        </authorList>
    </citation>
    <scope>NUCLEOTIDE SEQUENCE</scope>
    <source>
        <strain evidence="1">JCM 4122</strain>
    </source>
</reference>
<proteinExistence type="predicted"/>
<dbReference type="SUPFAM" id="SSF53955">
    <property type="entry name" value="Lysozyme-like"/>
    <property type="match status" value="1"/>
</dbReference>
<reference evidence="1" key="1">
    <citation type="journal article" date="2014" name="Int. J. Syst. Evol. Microbiol.">
        <title>Complete genome sequence of Corynebacterium casei LMG S-19264T (=DSM 44701T), isolated from a smear-ripened cheese.</title>
        <authorList>
            <consortium name="US DOE Joint Genome Institute (JGI-PGF)"/>
            <person name="Walter F."/>
            <person name="Albersmeier A."/>
            <person name="Kalinowski J."/>
            <person name="Ruckert C."/>
        </authorList>
    </citation>
    <scope>NUCLEOTIDE SEQUENCE</scope>
    <source>
        <strain evidence="1">JCM 4122</strain>
    </source>
</reference>
<organism evidence="1 2">
    <name type="scientific">Streptomyces filamentosus</name>
    <name type="common">Streptomyces roseosporus</name>
    <dbReference type="NCBI Taxonomy" id="67294"/>
    <lineage>
        <taxon>Bacteria</taxon>
        <taxon>Bacillati</taxon>
        <taxon>Actinomycetota</taxon>
        <taxon>Actinomycetes</taxon>
        <taxon>Kitasatosporales</taxon>
        <taxon>Streptomycetaceae</taxon>
        <taxon>Streptomyces</taxon>
    </lineage>
</organism>
<dbReference type="Proteomes" id="UP000632849">
    <property type="component" value="Unassembled WGS sequence"/>
</dbReference>
<evidence type="ECO:0000313" key="1">
    <source>
        <dbReference type="EMBL" id="GHG05298.1"/>
    </source>
</evidence>
<dbReference type="AlphaFoldDB" id="A0A919BPW9"/>
<evidence type="ECO:0008006" key="3">
    <source>
        <dbReference type="Google" id="ProtNLM"/>
    </source>
</evidence>
<keyword evidence="2" id="KW-1185">Reference proteome</keyword>
<evidence type="ECO:0000313" key="2">
    <source>
        <dbReference type="Proteomes" id="UP000632849"/>
    </source>
</evidence>